<feature type="transmembrane region" description="Helical" evidence="1">
    <location>
        <begin position="229"/>
        <end position="251"/>
    </location>
</feature>
<organism evidence="4 5">
    <name type="scientific">Micromonospora yangpuensis</name>
    <dbReference type="NCBI Taxonomy" id="683228"/>
    <lineage>
        <taxon>Bacteria</taxon>
        <taxon>Bacillati</taxon>
        <taxon>Actinomycetota</taxon>
        <taxon>Actinomycetes</taxon>
        <taxon>Micromonosporales</taxon>
        <taxon>Micromonosporaceae</taxon>
        <taxon>Micromonospora</taxon>
    </lineage>
</organism>
<keyword evidence="5" id="KW-1185">Reference proteome</keyword>
<keyword evidence="1" id="KW-1133">Transmembrane helix</keyword>
<keyword evidence="4" id="KW-0378">Hydrolase</keyword>
<feature type="transmembrane region" description="Helical" evidence="1">
    <location>
        <begin position="199"/>
        <end position="217"/>
    </location>
</feature>
<keyword evidence="4" id="KW-0808">Transferase</keyword>
<keyword evidence="4" id="KW-0012">Acyltransferase</keyword>
<evidence type="ECO:0000313" key="4">
    <source>
        <dbReference type="EMBL" id="SCL53155.1"/>
    </source>
</evidence>
<dbReference type="InterPro" id="IPR050879">
    <property type="entry name" value="Acyltransferase_3"/>
</dbReference>
<dbReference type="GO" id="GO:0016747">
    <property type="term" value="F:acyltransferase activity, transferring groups other than amino-acyl groups"/>
    <property type="evidence" value="ECO:0007669"/>
    <property type="project" value="InterPro"/>
</dbReference>
<evidence type="ECO:0000313" key="5">
    <source>
        <dbReference type="Proteomes" id="UP000198937"/>
    </source>
</evidence>
<name>A0A1C6UGC2_9ACTN</name>
<dbReference type="Pfam" id="PF01757">
    <property type="entry name" value="Acyl_transf_3"/>
    <property type="match status" value="1"/>
</dbReference>
<protein>
    <submittedName>
        <fullName evidence="4">Peptidoglycan/LPS O-acetylase OafA/YrhL, contains acyltransferase and SGNH-hydrolase domains</fullName>
    </submittedName>
</protein>
<evidence type="ECO:0000259" key="3">
    <source>
        <dbReference type="Pfam" id="PF19040"/>
    </source>
</evidence>
<keyword evidence="1" id="KW-0812">Transmembrane</keyword>
<dbReference type="STRING" id="683228.GA0070617_2283"/>
<dbReference type="Proteomes" id="UP000198937">
    <property type="component" value="Unassembled WGS sequence"/>
</dbReference>
<dbReference type="GO" id="GO:0016787">
    <property type="term" value="F:hydrolase activity"/>
    <property type="evidence" value="ECO:0007669"/>
    <property type="project" value="UniProtKB-KW"/>
</dbReference>
<accession>A0A1C6UGC2</accession>
<dbReference type="GO" id="GO:0009103">
    <property type="term" value="P:lipopolysaccharide biosynthetic process"/>
    <property type="evidence" value="ECO:0007669"/>
    <property type="project" value="TreeGrafter"/>
</dbReference>
<feature type="transmembrane region" description="Helical" evidence="1">
    <location>
        <begin position="392"/>
        <end position="412"/>
    </location>
</feature>
<dbReference type="EMBL" id="FMIA01000002">
    <property type="protein sequence ID" value="SCL53155.1"/>
    <property type="molecule type" value="Genomic_DNA"/>
</dbReference>
<dbReference type="GO" id="GO:0016020">
    <property type="term" value="C:membrane"/>
    <property type="evidence" value="ECO:0007669"/>
    <property type="project" value="TreeGrafter"/>
</dbReference>
<evidence type="ECO:0000259" key="2">
    <source>
        <dbReference type="Pfam" id="PF01757"/>
    </source>
</evidence>
<dbReference type="PANTHER" id="PTHR23028">
    <property type="entry name" value="ACETYLTRANSFERASE"/>
    <property type="match status" value="1"/>
</dbReference>
<gene>
    <name evidence="4" type="ORF">GA0070617_2283</name>
</gene>
<feature type="domain" description="Acyltransferase 3" evidence="2">
    <location>
        <begin position="30"/>
        <end position="367"/>
    </location>
</feature>
<feature type="transmembrane region" description="Helical" evidence="1">
    <location>
        <begin position="285"/>
        <end position="305"/>
    </location>
</feature>
<feature type="transmembrane region" description="Helical" evidence="1">
    <location>
        <begin position="326"/>
        <end position="347"/>
    </location>
</feature>
<feature type="domain" description="SGNH" evidence="3">
    <location>
        <begin position="494"/>
        <end position="720"/>
    </location>
</feature>
<feature type="transmembrane region" description="Helical" evidence="1">
    <location>
        <begin position="34"/>
        <end position="52"/>
    </location>
</feature>
<dbReference type="RefSeq" id="WP_091436237.1">
    <property type="nucleotide sequence ID" value="NZ_BMMJ01000004.1"/>
</dbReference>
<feature type="transmembrane region" description="Helical" evidence="1">
    <location>
        <begin position="98"/>
        <end position="117"/>
    </location>
</feature>
<dbReference type="AlphaFoldDB" id="A0A1C6UGC2"/>
<dbReference type="InterPro" id="IPR002656">
    <property type="entry name" value="Acyl_transf_3_dom"/>
</dbReference>
<reference evidence="4 5" key="1">
    <citation type="submission" date="2016-06" db="EMBL/GenBank/DDBJ databases">
        <authorList>
            <person name="Kjaerup R.B."/>
            <person name="Dalgaard T.S."/>
            <person name="Juul-Madsen H.R."/>
        </authorList>
    </citation>
    <scope>NUCLEOTIDE SEQUENCE [LARGE SCALE GENOMIC DNA]</scope>
    <source>
        <strain evidence="4 5">DSM 45577</strain>
    </source>
</reference>
<dbReference type="InterPro" id="IPR043968">
    <property type="entry name" value="SGNH"/>
</dbReference>
<dbReference type="OrthoDB" id="3404679at2"/>
<keyword evidence="1" id="KW-0472">Membrane</keyword>
<dbReference type="PANTHER" id="PTHR23028:SF53">
    <property type="entry name" value="ACYL_TRANSF_3 DOMAIN-CONTAINING PROTEIN"/>
    <property type="match status" value="1"/>
</dbReference>
<sequence length="728" mass="77609">MAWRTAPTATRPGVRGQGDSRAGFPVGFRADIEGLRAVAVLLVLVGHAAPAVLPGGYVGVDVFFVISGFLITGLLAEELDRTGRISLTAFYARRARRLLPAAGLVLLASLLLAFLFLPRVRWASTGWDVVASALYVMNWRLAERAVDYLAVGQADSLLQHYWSLAVEEQFYLLWPLLMIVVATGFGRRRAARVAGSAGLSGWLLLGVAAVGIPSFVWSVLSTASAPERAYFVTTTRLWELALGAVVAVLGLRWGRLPSALGATLAWLGLAAIGVAAVLFGADTRFPGALALLPTLGAAAVIVGGLRPGRAGPGRLLGLRPMRAVGALSYSLYLWHWPLLVAAGAYFGELATPAAIGVVAFAVLPAVLTHRYLEQPVRRAPLFTYHPGAALQLGATCTGFALVAGLLFQFTVWPPAPRPGALVLPPLDASSAAPGRSTPAVPLTGAAVLAQDPRDDPKGAPVDRVPTITPDPTVAYQDVADVYRQDCISPGDDATVLECVYGDRDAEYVVALAGDSHAAQWVPAMQAVAEANGWRLVTYLKTGCPYQEMPIPVGRGDALYRTCVEWNDRLRPRLTVSAKPDLLVLSNVTYRPFEDGRLVPGEEGLARSVRAMKATWSQAVRAGVPVVLIRDIPYQDMDVPECVSRHPERLTTCTTARREALEPGEAQARAAGQASGVRLVDLTDAICPTQRCAPVIGGVLVYRDTSHLTATYVQTLAPRLRDALERVAS</sequence>
<feature type="transmembrane region" description="Helical" evidence="1">
    <location>
        <begin position="353"/>
        <end position="372"/>
    </location>
</feature>
<feature type="transmembrane region" description="Helical" evidence="1">
    <location>
        <begin position="170"/>
        <end position="187"/>
    </location>
</feature>
<dbReference type="Pfam" id="PF19040">
    <property type="entry name" value="SGNH"/>
    <property type="match status" value="1"/>
</dbReference>
<feature type="transmembrane region" description="Helical" evidence="1">
    <location>
        <begin position="258"/>
        <end position="279"/>
    </location>
</feature>
<proteinExistence type="predicted"/>
<feature type="transmembrane region" description="Helical" evidence="1">
    <location>
        <begin position="58"/>
        <end position="77"/>
    </location>
</feature>
<evidence type="ECO:0000256" key="1">
    <source>
        <dbReference type="SAM" id="Phobius"/>
    </source>
</evidence>